<evidence type="ECO:0000313" key="3">
    <source>
        <dbReference type="Proteomes" id="UP001595776"/>
    </source>
</evidence>
<evidence type="ECO:0000313" key="2">
    <source>
        <dbReference type="EMBL" id="MFC4348354.1"/>
    </source>
</evidence>
<dbReference type="Gene3D" id="3.40.190.10">
    <property type="entry name" value="Periplasmic binding protein-like II"/>
    <property type="match status" value="2"/>
</dbReference>
<evidence type="ECO:0000259" key="1">
    <source>
        <dbReference type="Pfam" id="PF00497"/>
    </source>
</evidence>
<name>A0ABV8UAZ2_9PROT</name>
<protein>
    <submittedName>
        <fullName evidence="2">Transporter substrate-binding domain-containing protein</fullName>
    </submittedName>
</protein>
<dbReference type="InterPro" id="IPR001638">
    <property type="entry name" value="Solute-binding_3/MltF_N"/>
</dbReference>
<keyword evidence="3" id="KW-1185">Reference proteome</keyword>
<gene>
    <name evidence="2" type="ORF">ACFO5Q_10895</name>
</gene>
<dbReference type="SUPFAM" id="SSF53850">
    <property type="entry name" value="Periplasmic binding protein-like II"/>
    <property type="match status" value="1"/>
</dbReference>
<dbReference type="EMBL" id="JBHSCR010000007">
    <property type="protein sequence ID" value="MFC4348354.1"/>
    <property type="molecule type" value="Genomic_DNA"/>
</dbReference>
<sequence length="239" mass="26047">MAGPIAFSSAKAEDSLVFQVEHHPPFLEIEAGRVSGIFGDTVNQAAAIAGLTIEWQERAFNRIKRNLDDGTQPFCVAGYWKKSTEQDEQWHFSPPIGTFGRSGLLVREADKAAFEALPSIEALFTDTDFIGGFVTDAVYAIPHLELLKKSHNKHLFIASSHDKLAELLARKRIDFVIENELMAPIHKAQVAGGDALAFLSLEGMPAGREAHVVCTKAVPTAILSRLDAGLEVVKKAAQE</sequence>
<reference evidence="3" key="1">
    <citation type="journal article" date="2019" name="Int. J. Syst. Evol. Microbiol.">
        <title>The Global Catalogue of Microorganisms (GCM) 10K type strain sequencing project: providing services to taxonomists for standard genome sequencing and annotation.</title>
        <authorList>
            <consortium name="The Broad Institute Genomics Platform"/>
            <consortium name="The Broad Institute Genome Sequencing Center for Infectious Disease"/>
            <person name="Wu L."/>
            <person name="Ma J."/>
        </authorList>
    </citation>
    <scope>NUCLEOTIDE SEQUENCE [LARGE SCALE GENOMIC DNA]</scope>
    <source>
        <strain evidence="3">CGMCC 1.15304</strain>
    </source>
</reference>
<accession>A0ABV8UAZ2</accession>
<comment type="caution">
    <text evidence="2">The sequence shown here is derived from an EMBL/GenBank/DDBJ whole genome shotgun (WGS) entry which is preliminary data.</text>
</comment>
<dbReference type="Pfam" id="PF00497">
    <property type="entry name" value="SBP_bac_3"/>
    <property type="match status" value="1"/>
</dbReference>
<feature type="domain" description="Solute-binding protein family 3/N-terminal" evidence="1">
    <location>
        <begin position="22"/>
        <end position="167"/>
    </location>
</feature>
<dbReference type="Proteomes" id="UP001595776">
    <property type="component" value="Unassembled WGS sequence"/>
</dbReference>
<organism evidence="2 3">
    <name type="scientific">Kordiimonas lipolytica</name>
    <dbReference type="NCBI Taxonomy" id="1662421"/>
    <lineage>
        <taxon>Bacteria</taxon>
        <taxon>Pseudomonadati</taxon>
        <taxon>Pseudomonadota</taxon>
        <taxon>Alphaproteobacteria</taxon>
        <taxon>Kordiimonadales</taxon>
        <taxon>Kordiimonadaceae</taxon>
        <taxon>Kordiimonas</taxon>
    </lineage>
</organism>
<proteinExistence type="predicted"/>